<evidence type="ECO:0000256" key="9">
    <source>
        <dbReference type="HAMAP-Rule" id="MF_00624"/>
    </source>
</evidence>
<keyword evidence="2 9" id="KW-0321">Glycogen metabolism</keyword>
<dbReference type="InterPro" id="IPR023049">
    <property type="entry name" value="GlgC_bac"/>
</dbReference>
<dbReference type="SUPFAM" id="SSF51161">
    <property type="entry name" value="Trimeric LpxA-like enzymes"/>
    <property type="match status" value="1"/>
</dbReference>
<dbReference type="AlphaFoldDB" id="D0LHD1"/>
<keyword evidence="4 9" id="KW-0548">Nucleotidyltransferase</keyword>
<dbReference type="InterPro" id="IPR005836">
    <property type="entry name" value="ADP_Glu_pyroP_CS"/>
</dbReference>
<dbReference type="EMBL" id="CP001804">
    <property type="protein sequence ID" value="ACY18276.1"/>
    <property type="molecule type" value="Genomic_DNA"/>
</dbReference>
<dbReference type="SUPFAM" id="SSF53448">
    <property type="entry name" value="Nucleotide-diphospho-sugar transferases"/>
    <property type="match status" value="1"/>
</dbReference>
<comment type="subunit">
    <text evidence="9">Homotetramer.</text>
</comment>
<protein>
    <recommendedName>
        <fullName evidence="9">Glucose-1-phosphate adenylyltransferase</fullName>
        <ecNumber evidence="9">2.7.7.27</ecNumber>
    </recommendedName>
    <alternativeName>
        <fullName evidence="9">ADP-glucose pyrophosphorylase</fullName>
        <shortName evidence="9">ADPGlc PPase</shortName>
    </alternativeName>
    <alternativeName>
        <fullName evidence="9">ADP-glucose synthase</fullName>
    </alternativeName>
</protein>
<dbReference type="PROSITE" id="PS00809">
    <property type="entry name" value="ADP_GLC_PYROPHOSPH_2"/>
    <property type="match status" value="1"/>
</dbReference>
<dbReference type="CDD" id="cd02508">
    <property type="entry name" value="ADP_Glucose_PP"/>
    <property type="match status" value="1"/>
</dbReference>
<keyword evidence="13" id="KW-1185">Reference proteome</keyword>
<dbReference type="CDD" id="cd04651">
    <property type="entry name" value="LbH_G1P_AT_C"/>
    <property type="match status" value="1"/>
</dbReference>
<reference evidence="12 13" key="1">
    <citation type="journal article" date="2010" name="Stand. Genomic Sci.">
        <title>Complete genome sequence of Haliangium ochraceum type strain (SMP-2).</title>
        <authorList>
            <consortium name="US DOE Joint Genome Institute (JGI-PGF)"/>
            <person name="Ivanova N."/>
            <person name="Daum C."/>
            <person name="Lang E."/>
            <person name="Abt B."/>
            <person name="Kopitz M."/>
            <person name="Saunders E."/>
            <person name="Lapidus A."/>
            <person name="Lucas S."/>
            <person name="Glavina Del Rio T."/>
            <person name="Nolan M."/>
            <person name="Tice H."/>
            <person name="Copeland A."/>
            <person name="Cheng J.F."/>
            <person name="Chen F."/>
            <person name="Bruce D."/>
            <person name="Goodwin L."/>
            <person name="Pitluck S."/>
            <person name="Mavromatis K."/>
            <person name="Pati A."/>
            <person name="Mikhailova N."/>
            <person name="Chen A."/>
            <person name="Palaniappan K."/>
            <person name="Land M."/>
            <person name="Hauser L."/>
            <person name="Chang Y.J."/>
            <person name="Jeffries C.D."/>
            <person name="Detter J.C."/>
            <person name="Brettin T."/>
            <person name="Rohde M."/>
            <person name="Goker M."/>
            <person name="Bristow J."/>
            <person name="Markowitz V."/>
            <person name="Eisen J.A."/>
            <person name="Hugenholtz P."/>
            <person name="Kyrpides N.C."/>
            <person name="Klenk H.P."/>
        </authorList>
    </citation>
    <scope>NUCLEOTIDE SEQUENCE [LARGE SCALE GENOMIC DNA]</scope>
    <source>
        <strain evidence="13">DSM 14365 / CIP 107738 / JCM 11303 / AJ 13395 / SMP-2</strain>
    </source>
</reference>
<evidence type="ECO:0000256" key="2">
    <source>
        <dbReference type="ARBA" id="ARBA00022600"/>
    </source>
</evidence>
<dbReference type="GO" id="GO:0008878">
    <property type="term" value="F:glucose-1-phosphate adenylyltransferase activity"/>
    <property type="evidence" value="ECO:0007669"/>
    <property type="project" value="UniProtKB-UniRule"/>
</dbReference>
<dbReference type="PROSITE" id="PS00810">
    <property type="entry name" value="ADP_GLC_PYROPHOSPH_3"/>
    <property type="match status" value="1"/>
</dbReference>
<dbReference type="HAMAP" id="MF_00624">
    <property type="entry name" value="GlgC"/>
    <property type="match status" value="1"/>
</dbReference>
<evidence type="ECO:0000259" key="11">
    <source>
        <dbReference type="Pfam" id="PF24894"/>
    </source>
</evidence>
<organism evidence="12 13">
    <name type="scientific">Haliangium ochraceum (strain DSM 14365 / JCM 11303 / SMP-2)</name>
    <dbReference type="NCBI Taxonomy" id="502025"/>
    <lineage>
        <taxon>Bacteria</taxon>
        <taxon>Pseudomonadati</taxon>
        <taxon>Myxococcota</taxon>
        <taxon>Polyangia</taxon>
        <taxon>Haliangiales</taxon>
        <taxon>Kofleriaceae</taxon>
        <taxon>Haliangium</taxon>
    </lineage>
</organism>
<dbReference type="Pfam" id="PF00483">
    <property type="entry name" value="NTP_transferase"/>
    <property type="match status" value="1"/>
</dbReference>
<comment type="function">
    <text evidence="9">Involved in the biosynthesis of ADP-glucose, a building block required for the elongation reactions to produce glycogen. Catalyzes the reaction between ATP and alpha-D-glucose 1-phosphate (G1P) to produce pyrophosphate and ADP-Glc.</text>
</comment>
<dbReference type="STRING" id="502025.Hoch_5800"/>
<dbReference type="RefSeq" id="WP_012830868.1">
    <property type="nucleotide sequence ID" value="NC_013440.1"/>
</dbReference>
<evidence type="ECO:0000259" key="10">
    <source>
        <dbReference type="Pfam" id="PF00483"/>
    </source>
</evidence>
<feature type="domain" description="Glucose-1-phosphate adenylyltransferase/Bifunctional protein GlmU-like C-terminal hexapeptide" evidence="11">
    <location>
        <begin position="310"/>
        <end position="415"/>
    </location>
</feature>
<dbReference type="InterPro" id="IPR029044">
    <property type="entry name" value="Nucleotide-diphossugar_trans"/>
</dbReference>
<evidence type="ECO:0000256" key="4">
    <source>
        <dbReference type="ARBA" id="ARBA00022695"/>
    </source>
</evidence>
<dbReference type="InterPro" id="IPR005835">
    <property type="entry name" value="NTP_transferase_dom"/>
</dbReference>
<keyword evidence="5 9" id="KW-0547">Nucleotide-binding</keyword>
<feature type="binding site" evidence="9">
    <location>
        <position position="174"/>
    </location>
    <ligand>
        <name>alpha-D-glucose 1-phosphate</name>
        <dbReference type="ChEBI" id="CHEBI:58601"/>
    </ligand>
</feature>
<feature type="binding site" evidence="9">
    <location>
        <begin position="189"/>
        <end position="190"/>
    </location>
    <ligand>
        <name>alpha-D-glucose 1-phosphate</name>
        <dbReference type="ChEBI" id="CHEBI:58601"/>
    </ligand>
</feature>
<comment type="similarity">
    <text evidence="1 9">Belongs to the bacterial/plant glucose-1-phosphate adenylyltransferase family.</text>
</comment>
<dbReference type="Gene3D" id="3.90.550.10">
    <property type="entry name" value="Spore Coat Polysaccharide Biosynthesis Protein SpsA, Chain A"/>
    <property type="match status" value="1"/>
</dbReference>
<evidence type="ECO:0000313" key="13">
    <source>
        <dbReference type="Proteomes" id="UP000001880"/>
    </source>
</evidence>
<dbReference type="NCBIfam" id="TIGR02091">
    <property type="entry name" value="glgC"/>
    <property type="match status" value="1"/>
</dbReference>
<dbReference type="UniPathway" id="UPA00164"/>
<evidence type="ECO:0000256" key="1">
    <source>
        <dbReference type="ARBA" id="ARBA00010443"/>
    </source>
</evidence>
<comment type="caution">
    <text evidence="9">Lacks conserved residue(s) required for the propagation of feature annotation.</text>
</comment>
<keyword evidence="8 9" id="KW-0119">Carbohydrate metabolism</keyword>
<dbReference type="InterPro" id="IPR011004">
    <property type="entry name" value="Trimer_LpxA-like_sf"/>
</dbReference>
<name>D0LHD1_HALO1</name>
<sequence>MEGDYAQHIHVRPQPRVLAVVLAGGEGTRLYPLSAHRAKPAVPFGGSYRIIDFVLSNFVNSGFHRIKVLTQYKSDSLVNHISRGWRLSAMLDHYVEPVPAQQRMGKHWFLGSADALYQSFNVVTDENPEYVCVFGGDHIYRMDVRQMLSFHIACHADATVAALPVPASEAHAFGVIQVDENWRMVGFQEKPTNPVEIPGRPGWVLASMGNYIFNPEVLHDALGRDANDEGSAHDFGKNIMPMLYPKSRVYVYDFEQNRVPGSDEHEHGYWRDVGTISAFYEANMDLVAVTPVLNLYNRRWPIHTWLRSRPAAKFVFSDDDGRRGVATDSLVSGGCIVSGGQVNHSVLSPDVRINSYAQVADSVLMDGVQIGRHARIRRAIIDKQVQVPPKVEIGYDHEQDRARGFTVTEEGLVVVPKSYIFKD</sequence>
<evidence type="ECO:0000256" key="5">
    <source>
        <dbReference type="ARBA" id="ARBA00022741"/>
    </source>
</evidence>
<keyword evidence="3 9" id="KW-0808">Transferase</keyword>
<dbReference type="InterPro" id="IPR011831">
    <property type="entry name" value="ADP-Glc_PPase"/>
</dbReference>
<gene>
    <name evidence="9" type="primary">glgC</name>
    <name evidence="12" type="ordered locus">Hoch_5800</name>
</gene>
<proteinExistence type="inferred from homology"/>
<accession>D0LHD1</accession>
<dbReference type="GO" id="GO:0005978">
    <property type="term" value="P:glycogen biosynthetic process"/>
    <property type="evidence" value="ECO:0007669"/>
    <property type="project" value="UniProtKB-UniRule"/>
</dbReference>
<dbReference type="NCBIfam" id="NF001947">
    <property type="entry name" value="PRK00725.1"/>
    <property type="match status" value="1"/>
</dbReference>
<dbReference type="InterPro" id="IPR056818">
    <property type="entry name" value="GlmU/GlgC-like_hexapep"/>
</dbReference>
<dbReference type="PANTHER" id="PTHR43523">
    <property type="entry name" value="GLUCOSE-1-PHOSPHATE ADENYLYLTRANSFERASE-RELATED"/>
    <property type="match status" value="1"/>
</dbReference>
<feature type="domain" description="Nucleotidyl transferase" evidence="10">
    <location>
        <begin position="19"/>
        <end position="286"/>
    </location>
</feature>
<dbReference type="NCBIfam" id="NF002023">
    <property type="entry name" value="PRK00844.1"/>
    <property type="match status" value="1"/>
</dbReference>
<evidence type="ECO:0000313" key="12">
    <source>
        <dbReference type="EMBL" id="ACY18276.1"/>
    </source>
</evidence>
<dbReference type="KEGG" id="hoh:Hoch_5800"/>
<evidence type="ECO:0000256" key="3">
    <source>
        <dbReference type="ARBA" id="ARBA00022679"/>
    </source>
</evidence>
<dbReference type="Pfam" id="PF24894">
    <property type="entry name" value="Hexapep_GlmU"/>
    <property type="match status" value="1"/>
</dbReference>
<evidence type="ECO:0000256" key="7">
    <source>
        <dbReference type="ARBA" id="ARBA00023056"/>
    </source>
</evidence>
<feature type="site" description="Could play a key role in the communication between the regulatory and the substrate sites" evidence="9">
    <location>
        <position position="108"/>
    </location>
</feature>
<dbReference type="eggNOG" id="COG0448">
    <property type="taxonomic scope" value="Bacteria"/>
</dbReference>
<evidence type="ECO:0000256" key="8">
    <source>
        <dbReference type="ARBA" id="ARBA00023277"/>
    </source>
</evidence>
<dbReference type="OrthoDB" id="9801810at2"/>
<dbReference type="PANTHER" id="PTHR43523:SF2">
    <property type="entry name" value="GLUCOSE-1-PHOSPHATE ADENYLYLTRANSFERASE"/>
    <property type="match status" value="1"/>
</dbReference>
<comment type="catalytic activity">
    <reaction evidence="9">
        <text>alpha-D-glucose 1-phosphate + ATP + H(+) = ADP-alpha-D-glucose + diphosphate</text>
        <dbReference type="Rhea" id="RHEA:12120"/>
        <dbReference type="ChEBI" id="CHEBI:15378"/>
        <dbReference type="ChEBI" id="CHEBI:30616"/>
        <dbReference type="ChEBI" id="CHEBI:33019"/>
        <dbReference type="ChEBI" id="CHEBI:57498"/>
        <dbReference type="ChEBI" id="CHEBI:58601"/>
        <dbReference type="EC" id="2.7.7.27"/>
    </reaction>
</comment>
<keyword evidence="7 9" id="KW-0320">Glycogen biosynthesis</keyword>
<dbReference type="HOGENOM" id="CLU_029499_14_1_7"/>
<dbReference type="GO" id="GO:0005524">
    <property type="term" value="F:ATP binding"/>
    <property type="evidence" value="ECO:0007669"/>
    <property type="project" value="UniProtKB-KW"/>
</dbReference>
<dbReference type="Gene3D" id="2.160.10.10">
    <property type="entry name" value="Hexapeptide repeat proteins"/>
    <property type="match status" value="1"/>
</dbReference>
<evidence type="ECO:0000256" key="6">
    <source>
        <dbReference type="ARBA" id="ARBA00022840"/>
    </source>
</evidence>
<feature type="binding site" evidence="9">
    <location>
        <position position="207"/>
    </location>
    <ligand>
        <name>alpha-D-glucose 1-phosphate</name>
        <dbReference type="ChEBI" id="CHEBI:58601"/>
    </ligand>
</feature>
<dbReference type="Proteomes" id="UP000001880">
    <property type="component" value="Chromosome"/>
</dbReference>
<feature type="site" description="Could play a key role in the communication between the regulatory and the substrate sites" evidence="9">
    <location>
        <position position="71"/>
    </location>
</feature>
<keyword evidence="6 9" id="KW-0067">ATP-binding</keyword>
<comment type="pathway">
    <text evidence="9">Glycan biosynthesis; glycogen biosynthesis.</text>
</comment>
<dbReference type="EC" id="2.7.7.27" evidence="9"/>